<proteinExistence type="inferred from homology"/>
<dbReference type="InterPro" id="IPR002563">
    <property type="entry name" value="Flavin_Rdtase-like_dom"/>
</dbReference>
<feature type="domain" description="Flavin reductase like" evidence="3">
    <location>
        <begin position="14"/>
        <end position="164"/>
    </location>
</feature>
<dbReference type="GO" id="GO:0004497">
    <property type="term" value="F:monooxygenase activity"/>
    <property type="evidence" value="ECO:0007669"/>
    <property type="project" value="UniProtKB-KW"/>
</dbReference>
<dbReference type="PATRIC" id="fig|60890.4.peg.2924"/>
<keyword evidence="4" id="KW-0503">Monooxygenase</keyword>
<dbReference type="GO" id="GO:0042602">
    <property type="term" value="F:riboflavin reductase (NADPH) activity"/>
    <property type="evidence" value="ECO:0007669"/>
    <property type="project" value="TreeGrafter"/>
</dbReference>
<evidence type="ECO:0000256" key="1">
    <source>
        <dbReference type="ARBA" id="ARBA00008898"/>
    </source>
</evidence>
<dbReference type="InterPro" id="IPR012349">
    <property type="entry name" value="Split_barrel_FMN-bd"/>
</dbReference>
<evidence type="ECO:0000256" key="2">
    <source>
        <dbReference type="ARBA" id="ARBA00023002"/>
    </source>
</evidence>
<dbReference type="SUPFAM" id="SSF50475">
    <property type="entry name" value="FMN-binding split barrel"/>
    <property type="match status" value="1"/>
</dbReference>
<dbReference type="PANTHER" id="PTHR30466">
    <property type="entry name" value="FLAVIN REDUCTASE"/>
    <property type="match status" value="1"/>
</dbReference>
<comment type="similarity">
    <text evidence="1">Belongs to the non-flavoprotein flavin reductase family.</text>
</comment>
<dbReference type="SMART" id="SM00903">
    <property type="entry name" value="Flavin_Reduct"/>
    <property type="match status" value="1"/>
</dbReference>
<sequence>MGMSVDPASFRSAMARFPGAVTVITALSGPEAGRERRGITATAVCSVSAEPPSLLVCVNRATGTGAAIRETGRFNVNLLAKPDDQLALQFAGQGGATGEEKFAEGDWQEDSRGLPRLASALLCFSCEVSEATEAGSHTVFIGEITDIAHGDGEPLLYERSGFQCLAPI</sequence>
<reference evidence="4 5" key="1">
    <citation type="submission" date="2016-04" db="EMBL/GenBank/DDBJ databases">
        <authorList>
            <person name="Evans L.H."/>
            <person name="Alamgir A."/>
            <person name="Owens N."/>
            <person name="Weber N.D."/>
            <person name="Virtaneva K."/>
            <person name="Barbian K."/>
            <person name="Babar A."/>
            <person name="Rosenke K."/>
        </authorList>
    </citation>
    <scope>NUCLEOTIDE SEQUENCE [LARGE SCALE GENOMIC DNA]</scope>
    <source>
        <strain evidence="4 5">JL2886</strain>
    </source>
</reference>
<dbReference type="OrthoDB" id="9789254at2"/>
<dbReference type="Proteomes" id="UP000092565">
    <property type="component" value="Chromosome"/>
</dbReference>
<protein>
    <submittedName>
        <fullName evidence="4">Nitrilotriacetate monooxygenase component B protein</fullName>
    </submittedName>
</protein>
<dbReference type="PANTHER" id="PTHR30466:SF11">
    <property type="entry name" value="FLAVIN-DEPENDENT MONOOXYGENASE, REDUCTASE SUBUNIT HSAB"/>
    <property type="match status" value="1"/>
</dbReference>
<dbReference type="AlphaFoldDB" id="A0A1B0ZUN9"/>
<dbReference type="Pfam" id="PF01613">
    <property type="entry name" value="Flavin_Reduct"/>
    <property type="match status" value="1"/>
</dbReference>
<evidence type="ECO:0000313" key="4">
    <source>
        <dbReference type="EMBL" id="ANP37886.1"/>
    </source>
</evidence>
<dbReference type="InterPro" id="IPR050268">
    <property type="entry name" value="NADH-dep_flavin_reductase"/>
</dbReference>
<keyword evidence="2" id="KW-0560">Oxidoreductase</keyword>
<gene>
    <name evidence="4" type="primary">hpaC</name>
    <name evidence="4" type="ORF">JL2886_03000</name>
</gene>
<organism evidence="4 5">
    <name type="scientific">Phaeobacter gallaeciensis</name>
    <dbReference type="NCBI Taxonomy" id="60890"/>
    <lineage>
        <taxon>Bacteria</taxon>
        <taxon>Pseudomonadati</taxon>
        <taxon>Pseudomonadota</taxon>
        <taxon>Alphaproteobacteria</taxon>
        <taxon>Rhodobacterales</taxon>
        <taxon>Roseobacteraceae</taxon>
        <taxon>Phaeobacter</taxon>
    </lineage>
</organism>
<name>A0A1B0ZUN9_9RHOB</name>
<dbReference type="EMBL" id="CP015124">
    <property type="protein sequence ID" value="ANP37886.1"/>
    <property type="molecule type" value="Genomic_DNA"/>
</dbReference>
<evidence type="ECO:0000313" key="5">
    <source>
        <dbReference type="Proteomes" id="UP000092565"/>
    </source>
</evidence>
<dbReference type="Gene3D" id="2.30.110.10">
    <property type="entry name" value="Electron Transport, Fmn-binding Protein, Chain A"/>
    <property type="match status" value="1"/>
</dbReference>
<accession>A0A1B0ZUN9</accession>
<keyword evidence="5" id="KW-1185">Reference proteome</keyword>
<evidence type="ECO:0000259" key="3">
    <source>
        <dbReference type="SMART" id="SM00903"/>
    </source>
</evidence>
<dbReference type="GO" id="GO:0010181">
    <property type="term" value="F:FMN binding"/>
    <property type="evidence" value="ECO:0007669"/>
    <property type="project" value="InterPro"/>
</dbReference>